<evidence type="ECO:0000313" key="1">
    <source>
        <dbReference type="EMBL" id="JAH02886.1"/>
    </source>
</evidence>
<organism evidence="1">
    <name type="scientific">Anguilla anguilla</name>
    <name type="common">European freshwater eel</name>
    <name type="synonym">Muraena anguilla</name>
    <dbReference type="NCBI Taxonomy" id="7936"/>
    <lineage>
        <taxon>Eukaryota</taxon>
        <taxon>Metazoa</taxon>
        <taxon>Chordata</taxon>
        <taxon>Craniata</taxon>
        <taxon>Vertebrata</taxon>
        <taxon>Euteleostomi</taxon>
        <taxon>Actinopterygii</taxon>
        <taxon>Neopterygii</taxon>
        <taxon>Teleostei</taxon>
        <taxon>Anguilliformes</taxon>
        <taxon>Anguillidae</taxon>
        <taxon>Anguilla</taxon>
    </lineage>
</organism>
<proteinExistence type="predicted"/>
<reference evidence="1" key="1">
    <citation type="submission" date="2014-11" db="EMBL/GenBank/DDBJ databases">
        <authorList>
            <person name="Amaro Gonzalez C."/>
        </authorList>
    </citation>
    <scope>NUCLEOTIDE SEQUENCE</scope>
</reference>
<dbReference type="AlphaFoldDB" id="A0A0E9PE43"/>
<reference evidence="1" key="2">
    <citation type="journal article" date="2015" name="Fish Shellfish Immunol.">
        <title>Early steps in the European eel (Anguilla anguilla)-Vibrio vulnificus interaction in the gills: Role of the RtxA13 toxin.</title>
        <authorList>
            <person name="Callol A."/>
            <person name="Pajuelo D."/>
            <person name="Ebbesson L."/>
            <person name="Teles M."/>
            <person name="MacKenzie S."/>
            <person name="Amaro C."/>
        </authorList>
    </citation>
    <scope>NUCLEOTIDE SEQUENCE</scope>
</reference>
<name>A0A0E9PE43_ANGAN</name>
<protein>
    <submittedName>
        <fullName evidence="1">Uncharacterized protein</fullName>
    </submittedName>
</protein>
<dbReference type="EMBL" id="GBXM01105691">
    <property type="protein sequence ID" value="JAH02886.1"/>
    <property type="molecule type" value="Transcribed_RNA"/>
</dbReference>
<accession>A0A0E9PE43</accession>
<sequence>MMNAAVVMPPPIKSPVTYNHNISILWSSIMAGKLHVKKYIHMKTMINVIVTTPD</sequence>